<sequence length="156" mass="17734">MMTITTAFIRGEAAAASKKKGHLSWKSQDHSKRQATERKSDFRSQPREGRGSSRFTPLIKTPKEILLTEVGKFKPPPPMVTPVEKRSSNKFCDFHNDKGHSTDECMQLKKQIEELVRAGKLSHLIKEIKQGRDQIKNGKKEAPKEEPRLKNKSLAI</sequence>
<proteinExistence type="predicted"/>
<feature type="compositionally biased region" description="Basic and acidic residues" evidence="1">
    <location>
        <begin position="131"/>
        <end position="149"/>
    </location>
</feature>
<gene>
    <name evidence="2" type="ORF">Tco_0990336</name>
</gene>
<accession>A0ABQ5EXJ8</accession>
<keyword evidence="3" id="KW-1185">Reference proteome</keyword>
<evidence type="ECO:0000256" key="1">
    <source>
        <dbReference type="SAM" id="MobiDB-lite"/>
    </source>
</evidence>
<reference evidence="2" key="1">
    <citation type="journal article" date="2022" name="Int. J. Mol. Sci.">
        <title>Draft Genome of Tanacetum Coccineum: Genomic Comparison of Closely Related Tanacetum-Family Plants.</title>
        <authorList>
            <person name="Yamashiro T."/>
            <person name="Shiraishi A."/>
            <person name="Nakayama K."/>
            <person name="Satake H."/>
        </authorList>
    </citation>
    <scope>NUCLEOTIDE SEQUENCE</scope>
</reference>
<evidence type="ECO:0000313" key="2">
    <source>
        <dbReference type="EMBL" id="GJT55282.1"/>
    </source>
</evidence>
<feature type="region of interest" description="Disordered" evidence="1">
    <location>
        <begin position="131"/>
        <end position="156"/>
    </location>
</feature>
<organism evidence="2 3">
    <name type="scientific">Tanacetum coccineum</name>
    <dbReference type="NCBI Taxonomy" id="301880"/>
    <lineage>
        <taxon>Eukaryota</taxon>
        <taxon>Viridiplantae</taxon>
        <taxon>Streptophyta</taxon>
        <taxon>Embryophyta</taxon>
        <taxon>Tracheophyta</taxon>
        <taxon>Spermatophyta</taxon>
        <taxon>Magnoliopsida</taxon>
        <taxon>eudicotyledons</taxon>
        <taxon>Gunneridae</taxon>
        <taxon>Pentapetalae</taxon>
        <taxon>asterids</taxon>
        <taxon>campanulids</taxon>
        <taxon>Asterales</taxon>
        <taxon>Asteraceae</taxon>
        <taxon>Asteroideae</taxon>
        <taxon>Anthemideae</taxon>
        <taxon>Anthemidinae</taxon>
        <taxon>Tanacetum</taxon>
    </lineage>
</organism>
<comment type="caution">
    <text evidence="2">The sequence shown here is derived from an EMBL/GenBank/DDBJ whole genome shotgun (WGS) entry which is preliminary data.</text>
</comment>
<evidence type="ECO:0008006" key="4">
    <source>
        <dbReference type="Google" id="ProtNLM"/>
    </source>
</evidence>
<reference evidence="2" key="2">
    <citation type="submission" date="2022-01" db="EMBL/GenBank/DDBJ databases">
        <authorList>
            <person name="Yamashiro T."/>
            <person name="Shiraishi A."/>
            <person name="Satake H."/>
            <person name="Nakayama K."/>
        </authorList>
    </citation>
    <scope>NUCLEOTIDE SEQUENCE</scope>
</reference>
<feature type="region of interest" description="Disordered" evidence="1">
    <location>
        <begin position="11"/>
        <end position="58"/>
    </location>
</feature>
<evidence type="ECO:0000313" key="3">
    <source>
        <dbReference type="Proteomes" id="UP001151760"/>
    </source>
</evidence>
<feature type="compositionally biased region" description="Basic and acidic residues" evidence="1">
    <location>
        <begin position="27"/>
        <end position="51"/>
    </location>
</feature>
<name>A0ABQ5EXJ8_9ASTR</name>
<protein>
    <recommendedName>
        <fullName evidence="4">Reverse transcriptase domain-containing protein</fullName>
    </recommendedName>
</protein>
<dbReference type="EMBL" id="BQNB010016743">
    <property type="protein sequence ID" value="GJT55282.1"/>
    <property type="molecule type" value="Genomic_DNA"/>
</dbReference>
<dbReference type="Proteomes" id="UP001151760">
    <property type="component" value="Unassembled WGS sequence"/>
</dbReference>